<dbReference type="InterPro" id="IPR011701">
    <property type="entry name" value="MFS"/>
</dbReference>
<dbReference type="GO" id="GO:0022857">
    <property type="term" value="F:transmembrane transporter activity"/>
    <property type="evidence" value="ECO:0007669"/>
    <property type="project" value="InterPro"/>
</dbReference>
<dbReference type="Proteomes" id="UP000250140">
    <property type="component" value="Unassembled WGS sequence"/>
</dbReference>
<feature type="transmembrane region" description="Helical" evidence="7">
    <location>
        <begin position="312"/>
        <end position="331"/>
    </location>
</feature>
<dbReference type="PROSITE" id="PS50850">
    <property type="entry name" value="MFS"/>
    <property type="match status" value="1"/>
</dbReference>
<evidence type="ECO:0000256" key="7">
    <source>
        <dbReference type="SAM" id="Phobius"/>
    </source>
</evidence>
<dbReference type="Gene3D" id="1.20.1250.20">
    <property type="entry name" value="MFS general substrate transporter like domains"/>
    <property type="match status" value="2"/>
</dbReference>
<feature type="transmembrane region" description="Helical" evidence="7">
    <location>
        <begin position="138"/>
        <end position="158"/>
    </location>
</feature>
<feature type="transmembrane region" description="Helical" evidence="7">
    <location>
        <begin position="467"/>
        <end position="491"/>
    </location>
</feature>
<dbReference type="PANTHER" id="PTHR43791:SF92">
    <property type="entry name" value="AGL026WP"/>
    <property type="match status" value="1"/>
</dbReference>
<name>A0A8E2ERC4_9PEZI</name>
<feature type="transmembrane region" description="Helical" evidence="7">
    <location>
        <begin position="170"/>
        <end position="192"/>
    </location>
</feature>
<comment type="subcellular location">
    <subcellularLocation>
        <location evidence="1">Membrane</location>
        <topology evidence="1">Multi-pass membrane protein</topology>
    </subcellularLocation>
</comment>
<dbReference type="EMBL" id="KV750723">
    <property type="protein sequence ID" value="OCL03477.1"/>
    <property type="molecule type" value="Genomic_DNA"/>
</dbReference>
<feature type="transmembrane region" description="Helical" evidence="7">
    <location>
        <begin position="343"/>
        <end position="362"/>
    </location>
</feature>
<dbReference type="InterPro" id="IPR036259">
    <property type="entry name" value="MFS_trans_sf"/>
</dbReference>
<dbReference type="Pfam" id="PF07690">
    <property type="entry name" value="MFS_1"/>
    <property type="match status" value="1"/>
</dbReference>
<dbReference type="PANTHER" id="PTHR43791">
    <property type="entry name" value="PERMEASE-RELATED"/>
    <property type="match status" value="1"/>
</dbReference>
<feature type="transmembrane region" description="Helical" evidence="7">
    <location>
        <begin position="204"/>
        <end position="224"/>
    </location>
</feature>
<feature type="domain" description="Major facilitator superfamily (MFS) profile" evidence="8">
    <location>
        <begin position="76"/>
        <end position="492"/>
    </location>
</feature>
<evidence type="ECO:0000256" key="6">
    <source>
        <dbReference type="SAM" id="MobiDB-lite"/>
    </source>
</evidence>
<reference evidence="9 10" key="1">
    <citation type="journal article" date="2016" name="Nat. Commun.">
        <title>Ectomycorrhizal ecology is imprinted in the genome of the dominant symbiotic fungus Cenococcum geophilum.</title>
        <authorList>
            <consortium name="DOE Joint Genome Institute"/>
            <person name="Peter M."/>
            <person name="Kohler A."/>
            <person name="Ohm R.A."/>
            <person name="Kuo A."/>
            <person name="Krutzmann J."/>
            <person name="Morin E."/>
            <person name="Arend M."/>
            <person name="Barry K.W."/>
            <person name="Binder M."/>
            <person name="Choi C."/>
            <person name="Clum A."/>
            <person name="Copeland A."/>
            <person name="Grisel N."/>
            <person name="Haridas S."/>
            <person name="Kipfer T."/>
            <person name="LaButti K."/>
            <person name="Lindquist E."/>
            <person name="Lipzen A."/>
            <person name="Maire R."/>
            <person name="Meier B."/>
            <person name="Mihaltcheva S."/>
            <person name="Molinier V."/>
            <person name="Murat C."/>
            <person name="Poggeler S."/>
            <person name="Quandt C.A."/>
            <person name="Sperisen C."/>
            <person name="Tritt A."/>
            <person name="Tisserant E."/>
            <person name="Crous P.W."/>
            <person name="Henrissat B."/>
            <person name="Nehls U."/>
            <person name="Egli S."/>
            <person name="Spatafora J.W."/>
            <person name="Grigoriev I.V."/>
            <person name="Martin F.M."/>
        </authorList>
    </citation>
    <scope>NUCLEOTIDE SEQUENCE [LARGE SCALE GENOMIC DNA]</scope>
    <source>
        <strain evidence="9 10">CBS 207.34</strain>
    </source>
</reference>
<protein>
    <submittedName>
        <fullName evidence="9">Pantothenate transporter liz1</fullName>
    </submittedName>
</protein>
<dbReference type="FunFam" id="1.20.1250.20:FF:000013">
    <property type="entry name" value="MFS general substrate transporter"/>
    <property type="match status" value="1"/>
</dbReference>
<feature type="transmembrane region" description="Helical" evidence="7">
    <location>
        <begin position="434"/>
        <end position="455"/>
    </location>
</feature>
<keyword evidence="2" id="KW-0813">Transport</keyword>
<keyword evidence="10" id="KW-1185">Reference proteome</keyword>
<evidence type="ECO:0000256" key="1">
    <source>
        <dbReference type="ARBA" id="ARBA00004141"/>
    </source>
</evidence>
<dbReference type="SUPFAM" id="SSF103473">
    <property type="entry name" value="MFS general substrate transporter"/>
    <property type="match status" value="1"/>
</dbReference>
<feature type="transmembrane region" description="Helical" evidence="7">
    <location>
        <begin position="236"/>
        <end position="259"/>
    </location>
</feature>
<evidence type="ECO:0000256" key="5">
    <source>
        <dbReference type="ARBA" id="ARBA00023136"/>
    </source>
</evidence>
<dbReference type="OrthoDB" id="2250022at2759"/>
<evidence type="ECO:0000256" key="3">
    <source>
        <dbReference type="ARBA" id="ARBA00022692"/>
    </source>
</evidence>
<evidence type="ECO:0000313" key="9">
    <source>
        <dbReference type="EMBL" id="OCL03477.1"/>
    </source>
</evidence>
<dbReference type="GO" id="GO:0016020">
    <property type="term" value="C:membrane"/>
    <property type="evidence" value="ECO:0007669"/>
    <property type="project" value="UniProtKB-SubCell"/>
</dbReference>
<evidence type="ECO:0000313" key="10">
    <source>
        <dbReference type="Proteomes" id="UP000250140"/>
    </source>
</evidence>
<feature type="region of interest" description="Disordered" evidence="6">
    <location>
        <begin position="1"/>
        <end position="21"/>
    </location>
</feature>
<evidence type="ECO:0000259" key="8">
    <source>
        <dbReference type="PROSITE" id="PS50850"/>
    </source>
</evidence>
<feature type="transmembrane region" description="Helical" evidence="7">
    <location>
        <begin position="374"/>
        <end position="395"/>
    </location>
</feature>
<feature type="transmembrane region" description="Helical" evidence="7">
    <location>
        <begin position="401"/>
        <end position="422"/>
    </location>
</feature>
<dbReference type="FunFam" id="1.20.1250.20:FF:000057">
    <property type="entry name" value="MFS general substrate transporter"/>
    <property type="match status" value="1"/>
</dbReference>
<proteinExistence type="predicted"/>
<keyword evidence="5 7" id="KW-0472">Membrane</keyword>
<evidence type="ECO:0000256" key="2">
    <source>
        <dbReference type="ARBA" id="ARBA00022448"/>
    </source>
</evidence>
<gene>
    <name evidence="9" type="ORF">AOQ84DRAFT_392248</name>
</gene>
<keyword evidence="3 7" id="KW-0812">Transmembrane</keyword>
<sequence length="524" mass="57515">MASSHAHSPSEPRYSLPGDDKLVAEHLSDHDAAAPIATPGHAPGTKLVPPPLVREMSAEQRAEAEARLRRKIDTRLLPMIIFMYIMNYLDRNNIAAVRLAGLQDELNLASWQYQTTVSILFVGYILMQIPSNLFLNKIGLPAVYLPSCMIVWGIISGATAGCQTFGGLLAIRFFLGFVEAAYFPGCLFYLSAWYTRKELGLRTAILYSGSLVSGAFGGLITAGITENMDGARGLRAWRWVFIIEGAITVVVAFTSFFILPNFPRTTKWLTEEERQLAVWRLQEDIGEDDWVNSEEQSFFHGMKLAFLDIKTWILMVMLLGIVSSASVTNFFPTVVKTLGYNNVKTLLLTAPPYVLAVITTFLNAWHADRTGERYLHVVLPLCVGVAAFILAAATTGTAPRYVAMMLMVPGVYTGYVVTLAWISNSIPRPPAKRAAALAAINAVSNASSIYASYMYPQQKGVTHPNLVTPLAVDSATAVLAIIMATILRLVLARLNKKLDRGEHVEGAINAVPEEASEHGFRFLL</sequence>
<keyword evidence="4 7" id="KW-1133">Transmembrane helix</keyword>
<accession>A0A8E2ERC4</accession>
<dbReference type="InterPro" id="IPR020846">
    <property type="entry name" value="MFS_dom"/>
</dbReference>
<evidence type="ECO:0000256" key="4">
    <source>
        <dbReference type="ARBA" id="ARBA00022989"/>
    </source>
</evidence>
<dbReference type="AlphaFoldDB" id="A0A8E2ERC4"/>
<organism evidence="9 10">
    <name type="scientific">Glonium stellatum</name>
    <dbReference type="NCBI Taxonomy" id="574774"/>
    <lineage>
        <taxon>Eukaryota</taxon>
        <taxon>Fungi</taxon>
        <taxon>Dikarya</taxon>
        <taxon>Ascomycota</taxon>
        <taxon>Pezizomycotina</taxon>
        <taxon>Dothideomycetes</taxon>
        <taxon>Pleosporomycetidae</taxon>
        <taxon>Gloniales</taxon>
        <taxon>Gloniaceae</taxon>
        <taxon>Glonium</taxon>
    </lineage>
</organism>